<dbReference type="RefSeq" id="WP_407030030.1">
    <property type="nucleotide sequence ID" value="NZ_JAQGEF010000002.1"/>
</dbReference>
<evidence type="ECO:0000256" key="1">
    <source>
        <dbReference type="SAM" id="Phobius"/>
    </source>
</evidence>
<protein>
    <recommendedName>
        <fullName evidence="4">Lipocalin-like domain-containing protein</fullName>
    </recommendedName>
</protein>
<evidence type="ECO:0000313" key="2">
    <source>
        <dbReference type="EMBL" id="MDA3613702.1"/>
    </source>
</evidence>
<keyword evidence="1" id="KW-0472">Membrane</keyword>
<keyword evidence="1" id="KW-1133">Transmembrane helix</keyword>
<evidence type="ECO:0000313" key="3">
    <source>
        <dbReference type="Proteomes" id="UP001210231"/>
    </source>
</evidence>
<reference evidence="2 3" key="1">
    <citation type="submission" date="2022-12" db="EMBL/GenBank/DDBJ databases">
        <title>Chitinophagaceae gen. sp. nov., a new member of the family Chitinophagaceae, isolated from soil in a chemical factory.</title>
        <authorList>
            <person name="Ke Z."/>
        </authorList>
    </citation>
    <scope>NUCLEOTIDE SEQUENCE [LARGE SCALE GENOMIC DNA]</scope>
    <source>
        <strain evidence="2 3">LY-5</strain>
    </source>
</reference>
<sequence length="156" mass="18192">MKKFSLYSIFIAAFSMLCFVVFSSFDRSLENYFVGEWDETFWDYKKADNYLLKGWGLNQSSSAPAAEVRYHQGEKWVFKADGELEILNADSVSYLNWRLKGRGNILEISDGNVTEHFDIKKYSSNKIELNYISDIQVKESARLIFTQSKRQHVTKI</sequence>
<accession>A0ABT4UFS8</accession>
<proteinExistence type="predicted"/>
<keyword evidence="1" id="KW-0812">Transmembrane</keyword>
<evidence type="ECO:0008006" key="4">
    <source>
        <dbReference type="Google" id="ProtNLM"/>
    </source>
</evidence>
<gene>
    <name evidence="2" type="ORF">O3P16_02695</name>
</gene>
<keyword evidence="3" id="KW-1185">Reference proteome</keyword>
<comment type="caution">
    <text evidence="2">The sequence shown here is derived from an EMBL/GenBank/DDBJ whole genome shotgun (WGS) entry which is preliminary data.</text>
</comment>
<feature type="transmembrane region" description="Helical" evidence="1">
    <location>
        <begin position="6"/>
        <end position="25"/>
    </location>
</feature>
<dbReference type="EMBL" id="JAQGEF010000002">
    <property type="protein sequence ID" value="MDA3613702.1"/>
    <property type="molecule type" value="Genomic_DNA"/>
</dbReference>
<dbReference type="Proteomes" id="UP001210231">
    <property type="component" value="Unassembled WGS sequence"/>
</dbReference>
<name>A0ABT4UFS8_9BACT</name>
<organism evidence="2 3">
    <name type="scientific">Polluticaenibacter yanchengensis</name>
    <dbReference type="NCBI Taxonomy" id="3014562"/>
    <lineage>
        <taxon>Bacteria</taxon>
        <taxon>Pseudomonadati</taxon>
        <taxon>Bacteroidota</taxon>
        <taxon>Chitinophagia</taxon>
        <taxon>Chitinophagales</taxon>
        <taxon>Chitinophagaceae</taxon>
        <taxon>Polluticaenibacter</taxon>
    </lineage>
</organism>